<reference evidence="1" key="1">
    <citation type="submission" date="2021-04" db="EMBL/GenBank/DDBJ databases">
        <authorList>
            <consortium name="Molecular Ecology Group"/>
        </authorList>
    </citation>
    <scope>NUCLEOTIDE SEQUENCE</scope>
</reference>
<dbReference type="EMBL" id="CAJHNH020001924">
    <property type="protein sequence ID" value="CAG5124991.1"/>
    <property type="molecule type" value="Genomic_DNA"/>
</dbReference>
<name>A0A8S3ZDD1_9EUPU</name>
<keyword evidence="2" id="KW-1185">Reference proteome</keyword>
<accession>A0A8S3ZDD1</accession>
<protein>
    <submittedName>
        <fullName evidence="1">Uncharacterized protein</fullName>
    </submittedName>
</protein>
<comment type="caution">
    <text evidence="1">The sequence shown here is derived from an EMBL/GenBank/DDBJ whole genome shotgun (WGS) entry which is preliminary data.</text>
</comment>
<sequence>TQARVKQKQVLHLWTSCTAKEVELGPLENSFRQKLERRSQMASFNIWLVEYQAVVRIRNIYHHHLLAQ</sequence>
<organism evidence="1 2">
    <name type="scientific">Candidula unifasciata</name>
    <dbReference type="NCBI Taxonomy" id="100452"/>
    <lineage>
        <taxon>Eukaryota</taxon>
        <taxon>Metazoa</taxon>
        <taxon>Spiralia</taxon>
        <taxon>Lophotrochozoa</taxon>
        <taxon>Mollusca</taxon>
        <taxon>Gastropoda</taxon>
        <taxon>Heterobranchia</taxon>
        <taxon>Euthyneura</taxon>
        <taxon>Panpulmonata</taxon>
        <taxon>Eupulmonata</taxon>
        <taxon>Stylommatophora</taxon>
        <taxon>Helicina</taxon>
        <taxon>Helicoidea</taxon>
        <taxon>Geomitridae</taxon>
        <taxon>Candidula</taxon>
    </lineage>
</organism>
<dbReference type="Proteomes" id="UP000678393">
    <property type="component" value="Unassembled WGS sequence"/>
</dbReference>
<feature type="non-terminal residue" evidence="1">
    <location>
        <position position="1"/>
    </location>
</feature>
<proteinExistence type="predicted"/>
<evidence type="ECO:0000313" key="1">
    <source>
        <dbReference type="EMBL" id="CAG5124991.1"/>
    </source>
</evidence>
<evidence type="ECO:0000313" key="2">
    <source>
        <dbReference type="Proteomes" id="UP000678393"/>
    </source>
</evidence>
<dbReference type="OrthoDB" id="6075649at2759"/>
<gene>
    <name evidence="1" type="ORF">CUNI_LOCUS10549</name>
</gene>
<dbReference type="AlphaFoldDB" id="A0A8S3ZDD1"/>